<reference evidence="1" key="1">
    <citation type="journal article" date="2021" name="New Phytol.">
        <title>Evolutionary innovations through gain and loss of genes in the ectomycorrhizal Boletales.</title>
        <authorList>
            <person name="Wu G."/>
            <person name="Miyauchi S."/>
            <person name="Morin E."/>
            <person name="Kuo A."/>
            <person name="Drula E."/>
            <person name="Varga T."/>
            <person name="Kohler A."/>
            <person name="Feng B."/>
            <person name="Cao Y."/>
            <person name="Lipzen A."/>
            <person name="Daum C."/>
            <person name="Hundley H."/>
            <person name="Pangilinan J."/>
            <person name="Johnson J."/>
            <person name="Barry K."/>
            <person name="LaButti K."/>
            <person name="Ng V."/>
            <person name="Ahrendt S."/>
            <person name="Min B."/>
            <person name="Choi I.G."/>
            <person name="Park H."/>
            <person name="Plett J.M."/>
            <person name="Magnuson J."/>
            <person name="Spatafora J.W."/>
            <person name="Nagy L.G."/>
            <person name="Henrissat B."/>
            <person name="Grigoriev I.V."/>
            <person name="Yang Z.L."/>
            <person name="Xu J."/>
            <person name="Martin F.M."/>
        </authorList>
    </citation>
    <scope>NUCLEOTIDE SEQUENCE</scope>
    <source>
        <strain evidence="1">KUC20120723A-06</strain>
    </source>
</reference>
<evidence type="ECO:0000313" key="1">
    <source>
        <dbReference type="EMBL" id="KAH7929522.1"/>
    </source>
</evidence>
<sequence length="1124" mass="124068">MTVMTTIVESSNAPTQRQYPPLAGSLLLPGVIDFHIHNNSTIPIYVYADDKAPGGLTEISFLEFGRAAHRAAHTLRPKRAGSEGEVVALIANTDSLLYHAVVAGMIIAGLVPFAMSPRNSPPAVADMMKKTGCRRVVTIENTHRALVEGVRREVTALEVTELPSYSRLYPKLGKETIEDQFEFYPQPPSWPQLDQPALYLHSSGSTGFPKPIAHSHRTQMQWLAQRKAYVHSGATDKRKRPQRLGAMSLPSFHSYGLAIQLYAALGGTITVVVYPPTSVNDPNAQPIIPTSDNILDCLRKTDANILMTVPSLLEHWTTSEEAVNLLKSLDYVLYGGGPLPHKIGDALHAAGVPIATEYGGTEFGCPVLMPTRKHLADGDWLWLRFSDNVDIRWVPQGDDTYECQILSSDVIQMAVENLPDVKGYATSDVFVKHPSKAGLWKLTVLSSVISSVGRTDDVLTLASGEKTVPAPMESIIGSSPHVQGVVMFGRERNQVGVLVEPGEESIVNDEDKQQVMEFREKIWPWVEEANKTAPAFSRIFKDMIIVTRSDKPMPRAGKGTVQKKSALQLYDAEINVLYESVESRSSSTGSPENWTEDTLNIWLREHATRVNLGAEIDVDIDLFSQGFDSLSATYLRNRIISALRQSSDAGLPSIAERVAPNFVFDNPTIRSLSKRLAGLIRQHDSDGPNDKPLHAHVTAIEAMIEKYSVGLDSERVVMNDSRPDEAVVLLTGSTGGLGSYLLAQLLQNTKVSRVYAFNRPSKAGVTSERRQTASFRDKNLSLELLRSDKLVYIEGDAAQKECGLHPITYDQIRESVNIIIHNSWRLDFNLSLASFEPIIRGTRNLVDLARSSVHRSCIRFLFTSSIASAHSWDYHRGPFPEEVQLDAGVAVGAGYGESKYVAERLVAKSGLQATSFRIGQIAGGPNGAWASTDWLPIIVKSSLTLGVFPDAEGRVSWIPAHEVSATILDIAFTKNRPPAAINIVHPRPALWSEVMGEVRVALVEEKHLDDDVLRLVPFEDWFFELEKRAREATERNFHNIPAVKLLEYFRDMAQADGELRRLGHSNREVGGIAEFATEKGQGFSRSLRELAPIGMGEAKIDESQALNDERVAINDDRDSSVQHN</sequence>
<accession>A0ACB8BXE9</accession>
<gene>
    <name evidence="1" type="ORF">BV22DRAFT_1043821</name>
</gene>
<dbReference type="EMBL" id="MU266340">
    <property type="protein sequence ID" value="KAH7929522.1"/>
    <property type="molecule type" value="Genomic_DNA"/>
</dbReference>
<name>A0ACB8BXE9_9AGAM</name>
<protein>
    <submittedName>
        <fullName evidence="1">Aminoadipate reductase</fullName>
    </submittedName>
</protein>
<comment type="caution">
    <text evidence="1">The sequence shown here is derived from an EMBL/GenBank/DDBJ whole genome shotgun (WGS) entry which is preliminary data.</text>
</comment>
<evidence type="ECO:0000313" key="2">
    <source>
        <dbReference type="Proteomes" id="UP000790709"/>
    </source>
</evidence>
<proteinExistence type="predicted"/>
<keyword evidence="2" id="KW-1185">Reference proteome</keyword>
<dbReference type="Proteomes" id="UP000790709">
    <property type="component" value="Unassembled WGS sequence"/>
</dbReference>
<organism evidence="1 2">
    <name type="scientific">Leucogyrophana mollusca</name>
    <dbReference type="NCBI Taxonomy" id="85980"/>
    <lineage>
        <taxon>Eukaryota</taxon>
        <taxon>Fungi</taxon>
        <taxon>Dikarya</taxon>
        <taxon>Basidiomycota</taxon>
        <taxon>Agaricomycotina</taxon>
        <taxon>Agaricomycetes</taxon>
        <taxon>Agaricomycetidae</taxon>
        <taxon>Boletales</taxon>
        <taxon>Boletales incertae sedis</taxon>
        <taxon>Leucogyrophana</taxon>
    </lineage>
</organism>